<evidence type="ECO:0000313" key="3">
    <source>
        <dbReference type="EMBL" id="KAK3690538.1"/>
    </source>
</evidence>
<evidence type="ECO:0000256" key="2">
    <source>
        <dbReference type="SAM" id="MobiDB-lite"/>
    </source>
</evidence>
<feature type="region of interest" description="Disordered" evidence="2">
    <location>
        <begin position="94"/>
        <end position="130"/>
    </location>
</feature>
<organism evidence="3 4">
    <name type="scientific">Podospora appendiculata</name>
    <dbReference type="NCBI Taxonomy" id="314037"/>
    <lineage>
        <taxon>Eukaryota</taxon>
        <taxon>Fungi</taxon>
        <taxon>Dikarya</taxon>
        <taxon>Ascomycota</taxon>
        <taxon>Pezizomycotina</taxon>
        <taxon>Sordariomycetes</taxon>
        <taxon>Sordariomycetidae</taxon>
        <taxon>Sordariales</taxon>
        <taxon>Podosporaceae</taxon>
        <taxon>Podospora</taxon>
    </lineage>
</organism>
<protein>
    <submittedName>
        <fullName evidence="3">Uncharacterized protein</fullName>
    </submittedName>
</protein>
<gene>
    <name evidence="3" type="ORF">B0T22DRAFT_516117</name>
</gene>
<keyword evidence="4" id="KW-1185">Reference proteome</keyword>
<keyword evidence="1" id="KW-0175">Coiled coil</keyword>
<dbReference type="Proteomes" id="UP001270362">
    <property type="component" value="Unassembled WGS sequence"/>
</dbReference>
<feature type="region of interest" description="Disordered" evidence="2">
    <location>
        <begin position="224"/>
        <end position="245"/>
    </location>
</feature>
<dbReference type="EMBL" id="JAULSO010000002">
    <property type="protein sequence ID" value="KAK3690538.1"/>
    <property type="molecule type" value="Genomic_DNA"/>
</dbReference>
<feature type="compositionally biased region" description="Polar residues" evidence="2">
    <location>
        <begin position="102"/>
        <end position="122"/>
    </location>
</feature>
<feature type="region of interest" description="Disordered" evidence="2">
    <location>
        <begin position="45"/>
        <end position="76"/>
    </location>
</feature>
<evidence type="ECO:0000256" key="1">
    <source>
        <dbReference type="SAM" id="Coils"/>
    </source>
</evidence>
<evidence type="ECO:0000313" key="4">
    <source>
        <dbReference type="Proteomes" id="UP001270362"/>
    </source>
</evidence>
<accession>A0AAE0XDG8</accession>
<feature type="non-terminal residue" evidence="3">
    <location>
        <position position="454"/>
    </location>
</feature>
<feature type="coiled-coil region" evidence="1">
    <location>
        <begin position="307"/>
        <end position="372"/>
    </location>
</feature>
<reference evidence="3" key="1">
    <citation type="journal article" date="2023" name="Mol. Phylogenet. Evol.">
        <title>Genome-scale phylogeny and comparative genomics of the fungal order Sordariales.</title>
        <authorList>
            <person name="Hensen N."/>
            <person name="Bonometti L."/>
            <person name="Westerberg I."/>
            <person name="Brannstrom I.O."/>
            <person name="Guillou S."/>
            <person name="Cros-Aarteil S."/>
            <person name="Calhoun S."/>
            <person name="Haridas S."/>
            <person name="Kuo A."/>
            <person name="Mondo S."/>
            <person name="Pangilinan J."/>
            <person name="Riley R."/>
            <person name="LaButti K."/>
            <person name="Andreopoulos B."/>
            <person name="Lipzen A."/>
            <person name="Chen C."/>
            <person name="Yan M."/>
            <person name="Daum C."/>
            <person name="Ng V."/>
            <person name="Clum A."/>
            <person name="Steindorff A."/>
            <person name="Ohm R.A."/>
            <person name="Martin F."/>
            <person name="Silar P."/>
            <person name="Natvig D.O."/>
            <person name="Lalanne C."/>
            <person name="Gautier V."/>
            <person name="Ament-Velasquez S.L."/>
            <person name="Kruys A."/>
            <person name="Hutchinson M.I."/>
            <person name="Powell A.J."/>
            <person name="Barry K."/>
            <person name="Miller A.N."/>
            <person name="Grigoriev I.V."/>
            <person name="Debuchy R."/>
            <person name="Gladieux P."/>
            <person name="Hiltunen Thoren M."/>
            <person name="Johannesson H."/>
        </authorList>
    </citation>
    <scope>NUCLEOTIDE SEQUENCE</scope>
    <source>
        <strain evidence="3">CBS 314.62</strain>
    </source>
</reference>
<name>A0AAE0XDG8_9PEZI</name>
<dbReference type="AlphaFoldDB" id="A0AAE0XDG8"/>
<comment type="caution">
    <text evidence="3">The sequence shown here is derived from an EMBL/GenBank/DDBJ whole genome shotgun (WGS) entry which is preliminary data.</text>
</comment>
<reference evidence="3" key="2">
    <citation type="submission" date="2023-06" db="EMBL/GenBank/DDBJ databases">
        <authorList>
            <consortium name="Lawrence Berkeley National Laboratory"/>
            <person name="Haridas S."/>
            <person name="Hensen N."/>
            <person name="Bonometti L."/>
            <person name="Westerberg I."/>
            <person name="Brannstrom I.O."/>
            <person name="Guillou S."/>
            <person name="Cros-Aarteil S."/>
            <person name="Calhoun S."/>
            <person name="Kuo A."/>
            <person name="Mondo S."/>
            <person name="Pangilinan J."/>
            <person name="Riley R."/>
            <person name="Labutti K."/>
            <person name="Andreopoulos B."/>
            <person name="Lipzen A."/>
            <person name="Chen C."/>
            <person name="Yanf M."/>
            <person name="Daum C."/>
            <person name="Ng V."/>
            <person name="Clum A."/>
            <person name="Steindorff A."/>
            <person name="Ohm R."/>
            <person name="Martin F."/>
            <person name="Silar P."/>
            <person name="Natvig D."/>
            <person name="Lalanne C."/>
            <person name="Gautier V."/>
            <person name="Ament-Velasquez S.L."/>
            <person name="Kruys A."/>
            <person name="Hutchinson M.I."/>
            <person name="Powell A.J."/>
            <person name="Barry K."/>
            <person name="Miller A.N."/>
            <person name="Grigoriev I.V."/>
            <person name="Debuchy R."/>
            <person name="Gladieux P."/>
            <person name="Thoren M.H."/>
            <person name="Johannesson H."/>
        </authorList>
    </citation>
    <scope>NUCLEOTIDE SEQUENCE</scope>
    <source>
        <strain evidence="3">CBS 314.62</strain>
    </source>
</reference>
<proteinExistence type="predicted"/>
<sequence>PPKKKKKKKRTPNRSHLYTPVTLLPWKHSLAIIILGPNLCNRPPAMDPKGPAWPDSNASGSHKRPRPEDNKPPAHVSVHMPDFQLVAVEAIHANRPRHKPNGSHNRSESMPLTDRTNMSMPTQKPCPDHDKLTKELDVLKGKIDDIITTWQDRIADVEFEVNGMSTKEHNAIIKVLSEQMAQESQLCALIRSTVEAAVQSQLADITARIQNTALEVDKLQKNTRALTDSDENGDKMSPTGPMPNASQAAVISTARSYQHIAKLNANLSVRVQALEASATVTTQLAPAVLSAAKLTSARETQPPATEHDALTRRVDAQEALISQMKKQIRVMEAQINKKKEALADYTSTTQRLKELEAQMNTTMTEAKAETDRLVVLRRQTQAQVERFAAAMERIGVLEGRVEEQGAAGSLVQQHVNTLESYLPLRVAPPVQNPTEEMLEAARTLEFMRNGGWGG</sequence>